<proteinExistence type="predicted"/>
<gene>
    <name evidence="2" type="ORF">AAIA72_01670</name>
</gene>
<feature type="domain" description="PilZ" evidence="1">
    <location>
        <begin position="13"/>
        <end position="132"/>
    </location>
</feature>
<dbReference type="Gene3D" id="2.40.10.220">
    <property type="entry name" value="predicted glycosyltransferase like domains"/>
    <property type="match status" value="1"/>
</dbReference>
<dbReference type="KEGG" id="tcd:AAIA72_01670"/>
<dbReference type="InterPro" id="IPR009875">
    <property type="entry name" value="PilZ_domain"/>
</dbReference>
<dbReference type="AlphaFoldDB" id="A0AB39UX19"/>
<organism evidence="2">
    <name type="scientific">Thermohahella caldifontis</name>
    <dbReference type="NCBI Taxonomy" id="3142973"/>
    <lineage>
        <taxon>Bacteria</taxon>
        <taxon>Pseudomonadati</taxon>
        <taxon>Pseudomonadota</taxon>
        <taxon>Gammaproteobacteria</taxon>
        <taxon>Oceanospirillales</taxon>
        <taxon>Hahellaceae</taxon>
        <taxon>Thermohahella</taxon>
    </lineage>
</organism>
<reference evidence="2" key="1">
    <citation type="submission" date="2024-05" db="EMBL/GenBank/DDBJ databases">
        <title>Genome sequencing of novel strain.</title>
        <authorList>
            <person name="Ganbat D."/>
            <person name="Ganbat S."/>
            <person name="Lee S.-J."/>
        </authorList>
    </citation>
    <scope>NUCLEOTIDE SEQUENCE</scope>
    <source>
        <strain evidence="2">SMD15-11</strain>
    </source>
</reference>
<dbReference type="EMBL" id="CP154858">
    <property type="protein sequence ID" value="XDT72719.1"/>
    <property type="molecule type" value="Genomic_DNA"/>
</dbReference>
<evidence type="ECO:0000259" key="1">
    <source>
        <dbReference type="Pfam" id="PF07238"/>
    </source>
</evidence>
<protein>
    <submittedName>
        <fullName evidence="2">PilZ domain-containing protein</fullName>
    </submittedName>
</protein>
<name>A0AB39UX19_9GAMM</name>
<dbReference type="Pfam" id="PF07238">
    <property type="entry name" value="PilZ"/>
    <property type="match status" value="1"/>
</dbReference>
<evidence type="ECO:0000313" key="2">
    <source>
        <dbReference type="EMBL" id="XDT72719.1"/>
    </source>
</evidence>
<dbReference type="GO" id="GO:0035438">
    <property type="term" value="F:cyclic-di-GMP binding"/>
    <property type="evidence" value="ECO:0007669"/>
    <property type="project" value="InterPro"/>
</dbReference>
<sequence length="137" mass="15411">MATAEIPITERNLRHHLRVEATAPVTLSTSGGDTRTCELVNLSRQGLMIACDRETLEILIPRRQREALFAPLDPVCVSTTFPINLSTEGAVPLHAECHIVHTRRLARDRFHVGLHFESLSVVDRMRLEQFIAEHKPG</sequence>
<accession>A0AB39UX19</accession>
<dbReference type="RefSeq" id="WP_369601723.1">
    <property type="nucleotide sequence ID" value="NZ_CP154858.1"/>
</dbReference>
<dbReference type="SUPFAM" id="SSF141371">
    <property type="entry name" value="PilZ domain-like"/>
    <property type="match status" value="1"/>
</dbReference>